<evidence type="ECO:0000259" key="9">
    <source>
        <dbReference type="SMART" id="SM01115"/>
    </source>
</evidence>
<reference evidence="10" key="2">
    <citation type="journal article" name="BMC Genomics">
        <title>New genome assemblies reveal patterns of domestication and adaptation across Brettanomyces (Dekkera) species.</title>
        <authorList>
            <person name="Roach M.J."/>
            <person name="Borneman A.R."/>
        </authorList>
    </citation>
    <scope>NUCLEOTIDE SEQUENCE</scope>
    <source>
        <strain evidence="10">UCD 2041</strain>
    </source>
</reference>
<evidence type="ECO:0000313" key="11">
    <source>
        <dbReference type="Proteomes" id="UP000663131"/>
    </source>
</evidence>
<feature type="domain" description="CWF21" evidence="9">
    <location>
        <begin position="68"/>
        <end position="123"/>
    </location>
</feature>
<dbReference type="CDD" id="cd21372">
    <property type="entry name" value="cwf21_CWC21-like"/>
    <property type="match status" value="1"/>
</dbReference>
<dbReference type="AlphaFoldDB" id="A0A871R2F1"/>
<reference evidence="10" key="1">
    <citation type="submission" date="2020-10" db="EMBL/GenBank/DDBJ databases">
        <authorList>
            <person name="Palmer J.M."/>
        </authorList>
    </citation>
    <scope>NUCLEOTIDE SEQUENCE</scope>
    <source>
        <strain evidence="10">UCD 2041</strain>
    </source>
</reference>
<organism evidence="10 11">
    <name type="scientific">Dekkera bruxellensis</name>
    <name type="common">Brettanomyces custersii</name>
    <dbReference type="NCBI Taxonomy" id="5007"/>
    <lineage>
        <taxon>Eukaryota</taxon>
        <taxon>Fungi</taxon>
        <taxon>Dikarya</taxon>
        <taxon>Ascomycota</taxon>
        <taxon>Saccharomycotina</taxon>
        <taxon>Pichiomycetes</taxon>
        <taxon>Pichiales</taxon>
        <taxon>Pichiaceae</taxon>
        <taxon>Brettanomyces</taxon>
    </lineage>
</organism>
<feature type="compositionally biased region" description="Basic and acidic residues" evidence="8">
    <location>
        <begin position="122"/>
        <end position="144"/>
    </location>
</feature>
<dbReference type="InterPro" id="IPR013170">
    <property type="entry name" value="mRNA_splic_Cwf21_dom"/>
</dbReference>
<evidence type="ECO:0000256" key="2">
    <source>
        <dbReference type="ARBA" id="ARBA00005954"/>
    </source>
</evidence>
<evidence type="ECO:0000256" key="1">
    <source>
        <dbReference type="ARBA" id="ARBA00004123"/>
    </source>
</evidence>
<name>A0A871R2F1_DEKBR</name>
<proteinExistence type="inferred from homology"/>
<feature type="region of interest" description="Disordered" evidence="8">
    <location>
        <begin position="122"/>
        <end position="166"/>
    </location>
</feature>
<evidence type="ECO:0000256" key="8">
    <source>
        <dbReference type="SAM" id="MobiDB-lite"/>
    </source>
</evidence>
<keyword evidence="7" id="KW-0539">Nucleus</keyword>
<keyword evidence="4" id="KW-0507">mRNA processing</keyword>
<dbReference type="EMBL" id="CP063136">
    <property type="protein sequence ID" value="QOU20887.1"/>
    <property type="molecule type" value="Genomic_DNA"/>
</dbReference>
<evidence type="ECO:0000256" key="6">
    <source>
        <dbReference type="ARBA" id="ARBA00023187"/>
    </source>
</evidence>
<dbReference type="Pfam" id="PF08312">
    <property type="entry name" value="cwf21"/>
    <property type="match status" value="1"/>
</dbReference>
<comment type="similarity">
    <text evidence="2">Belongs to the CWC21 family.</text>
</comment>
<dbReference type="Proteomes" id="UP000663131">
    <property type="component" value="Chromosome 8"/>
</dbReference>
<dbReference type="PANTHER" id="PTHR36562:SF5">
    <property type="entry name" value="SERINE_ARGININE REPETITIVE MATRIX 2"/>
    <property type="match status" value="1"/>
</dbReference>
<evidence type="ECO:0000313" key="10">
    <source>
        <dbReference type="EMBL" id="QOU20887.1"/>
    </source>
</evidence>
<evidence type="ECO:0000256" key="3">
    <source>
        <dbReference type="ARBA" id="ARBA00020641"/>
    </source>
</evidence>
<comment type="subcellular location">
    <subcellularLocation>
        <location evidence="1">Nucleus</location>
    </subcellularLocation>
</comment>
<dbReference type="OrthoDB" id="10267305at2759"/>
<sequence length="166" mass="19526">MSYNGIGLPTPRGTGTNGYIQRNLANVYKSKSGKSEGKQFAERRRILQQKKQAELRKKKAEFVDTELLEHEEKRRLEVKVMEYRDYLEDQLEEEEEEGNEDEKMREIDSKVEKYREKLIARAEKRGNDELERRKKAEERAEKLKHASYGIKVDPFSKGSPKSDSEK</sequence>
<accession>A0A871R2F1</accession>
<dbReference type="InterPro" id="IPR051372">
    <property type="entry name" value="CWC21"/>
</dbReference>
<protein>
    <recommendedName>
        <fullName evidence="3">Pre-mRNA-splicing factor CWC21</fullName>
    </recommendedName>
</protein>
<evidence type="ECO:0000256" key="4">
    <source>
        <dbReference type="ARBA" id="ARBA00022664"/>
    </source>
</evidence>
<dbReference type="GO" id="GO:0006397">
    <property type="term" value="P:mRNA processing"/>
    <property type="evidence" value="ECO:0007669"/>
    <property type="project" value="UniProtKB-KW"/>
</dbReference>
<dbReference type="GeneID" id="64572526"/>
<keyword evidence="6" id="KW-0508">mRNA splicing</keyword>
<evidence type="ECO:0000256" key="7">
    <source>
        <dbReference type="ARBA" id="ARBA00023242"/>
    </source>
</evidence>
<dbReference type="GO" id="GO:0005681">
    <property type="term" value="C:spliceosomal complex"/>
    <property type="evidence" value="ECO:0007669"/>
    <property type="project" value="UniProtKB-KW"/>
</dbReference>
<dbReference type="RefSeq" id="XP_041137380.1">
    <property type="nucleotide sequence ID" value="XM_041279166.1"/>
</dbReference>
<dbReference type="SMART" id="SM01115">
    <property type="entry name" value="cwf21"/>
    <property type="match status" value="1"/>
</dbReference>
<gene>
    <name evidence="10" type="ORF">BRETT_000601</name>
</gene>
<dbReference type="GO" id="GO:0008380">
    <property type="term" value="P:RNA splicing"/>
    <property type="evidence" value="ECO:0007669"/>
    <property type="project" value="UniProtKB-KW"/>
</dbReference>
<keyword evidence="5" id="KW-0747">Spliceosome</keyword>
<dbReference type="KEGG" id="bbrx:BRETT_000601"/>
<evidence type="ECO:0000256" key="5">
    <source>
        <dbReference type="ARBA" id="ARBA00022728"/>
    </source>
</evidence>
<dbReference type="PANTHER" id="PTHR36562">
    <property type="entry name" value="SERINE/ARGININE REPETITIVE MATRIX 2"/>
    <property type="match status" value="1"/>
</dbReference>